<evidence type="ECO:0000313" key="2">
    <source>
        <dbReference type="EMBL" id="MBW4659529.1"/>
    </source>
</evidence>
<name>A0A951QCS7_9CYAN</name>
<reference evidence="2" key="1">
    <citation type="submission" date="2021-05" db="EMBL/GenBank/DDBJ databases">
        <authorList>
            <person name="Pietrasiak N."/>
            <person name="Ward R."/>
            <person name="Stajich J.E."/>
            <person name="Kurbessoian T."/>
        </authorList>
    </citation>
    <scope>NUCLEOTIDE SEQUENCE</scope>
    <source>
        <strain evidence="2">UHER 2000/2452</strain>
    </source>
</reference>
<organism evidence="2 3">
    <name type="scientific">Drouetiella hepatica Uher 2000/2452</name>
    <dbReference type="NCBI Taxonomy" id="904376"/>
    <lineage>
        <taxon>Bacteria</taxon>
        <taxon>Bacillati</taxon>
        <taxon>Cyanobacteriota</taxon>
        <taxon>Cyanophyceae</taxon>
        <taxon>Oculatellales</taxon>
        <taxon>Oculatellaceae</taxon>
        <taxon>Drouetiella</taxon>
    </lineage>
</organism>
<reference evidence="2" key="2">
    <citation type="journal article" date="2022" name="Microbiol. Resour. Announc.">
        <title>Metagenome Sequencing to Explore Phylogenomics of Terrestrial Cyanobacteria.</title>
        <authorList>
            <person name="Ward R.D."/>
            <person name="Stajich J.E."/>
            <person name="Johansen J.R."/>
            <person name="Huntemann M."/>
            <person name="Clum A."/>
            <person name="Foster B."/>
            <person name="Foster B."/>
            <person name="Roux S."/>
            <person name="Palaniappan K."/>
            <person name="Varghese N."/>
            <person name="Mukherjee S."/>
            <person name="Reddy T.B.K."/>
            <person name="Daum C."/>
            <person name="Copeland A."/>
            <person name="Chen I.A."/>
            <person name="Ivanova N.N."/>
            <person name="Kyrpides N.C."/>
            <person name="Shapiro N."/>
            <person name="Eloe-Fadrosh E.A."/>
            <person name="Pietrasiak N."/>
        </authorList>
    </citation>
    <scope>NUCLEOTIDE SEQUENCE</scope>
    <source>
        <strain evidence="2">UHER 2000/2452</strain>
    </source>
</reference>
<evidence type="ECO:0000256" key="1">
    <source>
        <dbReference type="SAM" id="MobiDB-lite"/>
    </source>
</evidence>
<dbReference type="EMBL" id="JAHHHD010000012">
    <property type="protein sequence ID" value="MBW4659529.1"/>
    <property type="molecule type" value="Genomic_DNA"/>
</dbReference>
<feature type="region of interest" description="Disordered" evidence="1">
    <location>
        <begin position="181"/>
        <end position="265"/>
    </location>
</feature>
<feature type="compositionally biased region" description="Pro residues" evidence="1">
    <location>
        <begin position="214"/>
        <end position="229"/>
    </location>
</feature>
<dbReference type="AlphaFoldDB" id="A0A951QCS7"/>
<evidence type="ECO:0000313" key="3">
    <source>
        <dbReference type="Proteomes" id="UP000757435"/>
    </source>
</evidence>
<feature type="compositionally biased region" description="Basic and acidic residues" evidence="1">
    <location>
        <begin position="256"/>
        <end position="265"/>
    </location>
</feature>
<sequence length="319" mass="34442">MSAPSSLLPTLLSEFKSRYPMGAIVAELSTVHEGSYVVRALIQIGNTSFASGMATATDIELAEDQAKIRALQAFGIAASSPQSAPIPYPAYEPLTLGESVAAQSYSQFVPSPALLPLDPLPQDSSSKVLSSKEVQHQEAFKAEVEVNPMTDPAIALPSEPSLADSLQNLAEFNSIPSFNLSNPGLPPLESPPSNPDSPEIVPLPGLEFDNISEPEPPLNSSPEPELPPAKPEKSAKRKTEPKPSTEATDSTEVSESGDRSNEIARIGVEMKRLSWTTEQGRGYLKRTYGKRSRQELDDIELLDFLRFLEAQPSPSQTLF</sequence>
<comment type="caution">
    <text evidence="2">The sequence shown here is derived from an EMBL/GenBank/DDBJ whole genome shotgun (WGS) entry which is preliminary data.</text>
</comment>
<accession>A0A951QCS7</accession>
<feature type="compositionally biased region" description="Pro residues" evidence="1">
    <location>
        <begin position="184"/>
        <end position="195"/>
    </location>
</feature>
<gene>
    <name evidence="2" type="ORF">KME15_12705</name>
</gene>
<dbReference type="Proteomes" id="UP000757435">
    <property type="component" value="Unassembled WGS sequence"/>
</dbReference>
<protein>
    <submittedName>
        <fullName evidence="2">Uncharacterized protein</fullName>
    </submittedName>
</protein>
<feature type="compositionally biased region" description="Basic and acidic residues" evidence="1">
    <location>
        <begin position="230"/>
        <end position="243"/>
    </location>
</feature>
<feature type="compositionally biased region" description="Polar residues" evidence="1">
    <location>
        <begin position="245"/>
        <end position="254"/>
    </location>
</feature>
<proteinExistence type="predicted"/>